<feature type="domain" description="PAC" evidence="8">
    <location>
        <begin position="78"/>
        <end position="130"/>
    </location>
</feature>
<dbReference type="SUPFAM" id="SSF55874">
    <property type="entry name" value="ATPase domain of HSP90 chaperone/DNA topoisomerase II/histidine kinase"/>
    <property type="match status" value="1"/>
</dbReference>
<dbReference type="InterPro" id="IPR003594">
    <property type="entry name" value="HATPase_dom"/>
</dbReference>
<dbReference type="InterPro" id="IPR005467">
    <property type="entry name" value="His_kinase_dom"/>
</dbReference>
<dbReference type="SMART" id="SM00388">
    <property type="entry name" value="HisKA"/>
    <property type="match status" value="1"/>
</dbReference>
<dbReference type="PROSITE" id="PS50109">
    <property type="entry name" value="HIS_KIN"/>
    <property type="match status" value="1"/>
</dbReference>
<dbReference type="SMART" id="SM00387">
    <property type="entry name" value="HATPase_c"/>
    <property type="match status" value="1"/>
</dbReference>
<dbReference type="InterPro" id="IPR036890">
    <property type="entry name" value="HATPase_C_sf"/>
</dbReference>
<dbReference type="EC" id="2.7.13.3" evidence="2"/>
<dbReference type="Proteomes" id="UP001595526">
    <property type="component" value="Unassembled WGS sequence"/>
</dbReference>
<evidence type="ECO:0000256" key="2">
    <source>
        <dbReference type="ARBA" id="ARBA00012438"/>
    </source>
</evidence>
<feature type="domain" description="PAS" evidence="7">
    <location>
        <begin position="127"/>
        <end position="196"/>
    </location>
</feature>
<dbReference type="SMART" id="SM00086">
    <property type="entry name" value="PAC"/>
    <property type="match status" value="2"/>
</dbReference>
<comment type="catalytic activity">
    <reaction evidence="1">
        <text>ATP + protein L-histidine = ADP + protein N-phospho-L-histidine.</text>
        <dbReference type="EC" id="2.7.13.3"/>
    </reaction>
</comment>
<dbReference type="InterPro" id="IPR003661">
    <property type="entry name" value="HisK_dim/P_dom"/>
</dbReference>
<evidence type="ECO:0000256" key="4">
    <source>
        <dbReference type="ARBA" id="ARBA00022679"/>
    </source>
</evidence>
<reference evidence="10" key="1">
    <citation type="journal article" date="2019" name="Int. J. Syst. Evol. Microbiol.">
        <title>The Global Catalogue of Microorganisms (GCM) 10K type strain sequencing project: providing services to taxonomists for standard genome sequencing and annotation.</title>
        <authorList>
            <consortium name="The Broad Institute Genomics Platform"/>
            <consortium name="The Broad Institute Genome Sequencing Center for Infectious Disease"/>
            <person name="Wu L."/>
            <person name="Ma J."/>
        </authorList>
    </citation>
    <scope>NUCLEOTIDE SEQUENCE [LARGE SCALE GENOMIC DNA]</scope>
    <source>
        <strain evidence="10">KCTC 52416</strain>
    </source>
</reference>
<dbReference type="InterPro" id="IPR000014">
    <property type="entry name" value="PAS"/>
</dbReference>
<keyword evidence="4" id="KW-0808">Transferase</keyword>
<evidence type="ECO:0000259" key="6">
    <source>
        <dbReference type="PROSITE" id="PS50109"/>
    </source>
</evidence>
<dbReference type="SUPFAM" id="SSF55781">
    <property type="entry name" value="GAF domain-like"/>
    <property type="match status" value="1"/>
</dbReference>
<dbReference type="PRINTS" id="PR00344">
    <property type="entry name" value="BCTRLSENSOR"/>
</dbReference>
<dbReference type="Gene3D" id="1.10.287.130">
    <property type="match status" value="1"/>
</dbReference>
<dbReference type="Pfam" id="PF00512">
    <property type="entry name" value="HisKA"/>
    <property type="match status" value="1"/>
</dbReference>
<dbReference type="PROSITE" id="PS50113">
    <property type="entry name" value="PAC"/>
    <property type="match status" value="2"/>
</dbReference>
<dbReference type="CDD" id="cd00075">
    <property type="entry name" value="HATPase"/>
    <property type="match status" value="1"/>
</dbReference>
<dbReference type="InterPro" id="IPR003018">
    <property type="entry name" value="GAF"/>
</dbReference>
<evidence type="ECO:0000313" key="10">
    <source>
        <dbReference type="Proteomes" id="UP001595526"/>
    </source>
</evidence>
<evidence type="ECO:0000256" key="1">
    <source>
        <dbReference type="ARBA" id="ARBA00000085"/>
    </source>
</evidence>
<dbReference type="Pfam" id="PF13426">
    <property type="entry name" value="PAS_9"/>
    <property type="match status" value="1"/>
</dbReference>
<dbReference type="CDD" id="cd00130">
    <property type="entry name" value="PAS"/>
    <property type="match status" value="2"/>
</dbReference>
<dbReference type="EMBL" id="JBHRTA010000060">
    <property type="protein sequence ID" value="MFC3199762.1"/>
    <property type="molecule type" value="Genomic_DNA"/>
</dbReference>
<keyword evidence="5" id="KW-0418">Kinase</keyword>
<feature type="domain" description="PAS" evidence="7">
    <location>
        <begin position="1"/>
        <end position="40"/>
    </location>
</feature>
<evidence type="ECO:0000313" key="9">
    <source>
        <dbReference type="EMBL" id="MFC3199762.1"/>
    </source>
</evidence>
<protein>
    <recommendedName>
        <fullName evidence="2">histidine kinase</fullName>
        <ecNumber evidence="2">2.7.13.3</ecNumber>
    </recommendedName>
</protein>
<feature type="domain" description="PAC" evidence="8">
    <location>
        <begin position="198"/>
        <end position="252"/>
    </location>
</feature>
<dbReference type="InterPro" id="IPR001610">
    <property type="entry name" value="PAC"/>
</dbReference>
<dbReference type="PROSITE" id="PS50112">
    <property type="entry name" value="PAS"/>
    <property type="match status" value="2"/>
</dbReference>
<dbReference type="PANTHER" id="PTHR43047:SF72">
    <property type="entry name" value="OSMOSENSING HISTIDINE PROTEIN KINASE SLN1"/>
    <property type="match status" value="1"/>
</dbReference>
<dbReference type="InterPro" id="IPR004358">
    <property type="entry name" value="Sig_transdc_His_kin-like_C"/>
</dbReference>
<organism evidence="9 10">
    <name type="scientific">Parapedobacter deserti</name>
    <dbReference type="NCBI Taxonomy" id="1912957"/>
    <lineage>
        <taxon>Bacteria</taxon>
        <taxon>Pseudomonadati</taxon>
        <taxon>Bacteroidota</taxon>
        <taxon>Sphingobacteriia</taxon>
        <taxon>Sphingobacteriales</taxon>
        <taxon>Sphingobacteriaceae</taxon>
        <taxon>Parapedobacter</taxon>
    </lineage>
</organism>
<gene>
    <name evidence="9" type="ORF">ACFOET_19245</name>
</gene>
<feature type="domain" description="Histidine kinase" evidence="6">
    <location>
        <begin position="439"/>
        <end position="651"/>
    </location>
</feature>
<dbReference type="Pfam" id="PF13188">
    <property type="entry name" value="PAS_8"/>
    <property type="match status" value="1"/>
</dbReference>
<name>A0ABV7JRL5_9SPHI</name>
<dbReference type="Gene3D" id="3.30.450.20">
    <property type="entry name" value="PAS domain"/>
    <property type="match status" value="2"/>
</dbReference>
<dbReference type="InterPro" id="IPR000700">
    <property type="entry name" value="PAS-assoc_C"/>
</dbReference>
<evidence type="ECO:0000256" key="5">
    <source>
        <dbReference type="ARBA" id="ARBA00022777"/>
    </source>
</evidence>
<dbReference type="Pfam" id="PF01590">
    <property type="entry name" value="GAF"/>
    <property type="match status" value="1"/>
</dbReference>
<dbReference type="InterPro" id="IPR035965">
    <property type="entry name" value="PAS-like_dom_sf"/>
</dbReference>
<keyword evidence="10" id="KW-1185">Reference proteome</keyword>
<evidence type="ECO:0000259" key="8">
    <source>
        <dbReference type="PROSITE" id="PS50113"/>
    </source>
</evidence>
<dbReference type="InterPro" id="IPR029016">
    <property type="entry name" value="GAF-like_dom_sf"/>
</dbReference>
<dbReference type="SMART" id="SM00065">
    <property type="entry name" value="GAF"/>
    <property type="match status" value="1"/>
</dbReference>
<dbReference type="SMART" id="SM00091">
    <property type="entry name" value="PAS"/>
    <property type="match status" value="2"/>
</dbReference>
<dbReference type="PANTHER" id="PTHR43047">
    <property type="entry name" value="TWO-COMPONENT HISTIDINE PROTEIN KINASE"/>
    <property type="match status" value="1"/>
</dbReference>
<accession>A0ABV7JRL5</accession>
<sequence length="654" mass="73407">MTELQQVFDESPIAIYTCDHNGYVTFYNRAAVALWGRAPQIGKDLWCGSWKIYFPDGRPMPLDTCPMALTLKERIPYENRRITIERPDGSFRNLRVFPRPLFDSNGRLTGAHNTLIDVTETHEQDIRNAMLAAIVESSDDAIISKNLDGTITSWNRGAERIFGYSQDEIIGKPITTLIPLSRRNEEHRIIDSIKDGRKVDHFQTMRCHKAGHEIIVSLTVSPIKDANENIVGASKIARDITDQVKAQEIIKRYTENLETLNAIGKGISEKLDIEAILQRVTEATTKITGAAFGAFFYNIDAVEHEAFTIYVTSGIRPISFEKISIPRNLAIFHPTFKGQGALRLHDITGDPRFSEYPTHFGLPEQYPRVVSYLSMPVILNSGIVIGGLFFGHPEPGKFTSEHEDIIGSIASQVAVALDNAQLFERVRLLSAQKDEFIAIASHELKTPLTSVKGFLQVLTKRQQNDVERRFLEKSLIQVERLNTLVDDMLNMSKIEAGKLEFNIETFDMSDLVQDIVGTFKHTHATHKIVSEVPPAPVFVEADKQRIEQAMINLIGNAIKYSPNADLVNVKLFRSNESLTFSVEDYGIGLTEEQQQKAFLRFYRADGNKGISGLGLGLYLTKQIVDRHDGSLKVSSKFGAGSTFYFTLPLSRSKQ</sequence>
<comment type="caution">
    <text evidence="9">The sequence shown here is derived from an EMBL/GenBank/DDBJ whole genome shotgun (WGS) entry which is preliminary data.</text>
</comment>
<evidence type="ECO:0000256" key="3">
    <source>
        <dbReference type="ARBA" id="ARBA00022553"/>
    </source>
</evidence>
<evidence type="ECO:0000259" key="7">
    <source>
        <dbReference type="PROSITE" id="PS50112"/>
    </source>
</evidence>
<dbReference type="SUPFAM" id="SSF55785">
    <property type="entry name" value="PYP-like sensor domain (PAS domain)"/>
    <property type="match status" value="2"/>
</dbReference>
<dbReference type="NCBIfam" id="TIGR00229">
    <property type="entry name" value="sensory_box"/>
    <property type="match status" value="2"/>
</dbReference>
<dbReference type="Gene3D" id="3.30.565.10">
    <property type="entry name" value="Histidine kinase-like ATPase, C-terminal domain"/>
    <property type="match status" value="1"/>
</dbReference>
<dbReference type="RefSeq" id="WP_379025697.1">
    <property type="nucleotide sequence ID" value="NZ_JBHRTA010000060.1"/>
</dbReference>
<dbReference type="Pfam" id="PF02518">
    <property type="entry name" value="HATPase_c"/>
    <property type="match status" value="1"/>
</dbReference>
<proteinExistence type="predicted"/>
<dbReference type="Gene3D" id="3.30.450.40">
    <property type="match status" value="1"/>
</dbReference>
<keyword evidence="3" id="KW-0597">Phosphoprotein</keyword>
<dbReference type="CDD" id="cd00082">
    <property type="entry name" value="HisKA"/>
    <property type="match status" value="1"/>
</dbReference>